<sequence length="108" mass="11998">MIIENGHIEVKRKKAGGIDDNGMPVPPTFSFDKPIRCQWWANSFSWRGRTSSGGHFTSASFEILVEAGDGVELGEQLRLTDDRGRTIGEFSVMSIEPLQAVGQYRILV</sequence>
<dbReference type="EMBL" id="BK032641">
    <property type="protein sequence ID" value="DAF52694.1"/>
    <property type="molecule type" value="Genomic_DNA"/>
</dbReference>
<proteinExistence type="predicted"/>
<protein>
    <submittedName>
        <fullName evidence="1">Uncharacterized protein</fullName>
    </submittedName>
</protein>
<evidence type="ECO:0000313" key="1">
    <source>
        <dbReference type="EMBL" id="DAF52694.1"/>
    </source>
</evidence>
<reference evidence="1" key="1">
    <citation type="journal article" date="2021" name="Proc. Natl. Acad. Sci. U.S.A.">
        <title>A Catalog of Tens of Thousands of Viruses from Human Metagenomes Reveals Hidden Associations with Chronic Diseases.</title>
        <authorList>
            <person name="Tisza M.J."/>
            <person name="Buck C.B."/>
        </authorList>
    </citation>
    <scope>NUCLEOTIDE SEQUENCE</scope>
    <source>
        <strain evidence="1">Ct7Mg7</strain>
    </source>
</reference>
<accession>A0A8S5SP06</accession>
<name>A0A8S5SP06_9CAUD</name>
<organism evidence="1">
    <name type="scientific">Myoviridae sp. ct7Mg7</name>
    <dbReference type="NCBI Taxonomy" id="2827661"/>
    <lineage>
        <taxon>Viruses</taxon>
        <taxon>Duplodnaviria</taxon>
        <taxon>Heunggongvirae</taxon>
        <taxon>Uroviricota</taxon>
        <taxon>Caudoviricetes</taxon>
    </lineage>
</organism>